<sequence length="117" mass="12618">MRAREVVVALFGALMITASTSALLAPAAVAAPATTQNAPATTQDPTQGQPLDYYSGPNRNQQEFPLDYSYPRRDPEVETMDRIEKFGGGFATEMIDLIGNTAKCALSIANKSVECQY</sequence>
<evidence type="ECO:0008006" key="5">
    <source>
        <dbReference type="Google" id="ProtNLM"/>
    </source>
</evidence>
<evidence type="ECO:0000256" key="1">
    <source>
        <dbReference type="SAM" id="MobiDB-lite"/>
    </source>
</evidence>
<evidence type="ECO:0000256" key="2">
    <source>
        <dbReference type="SAM" id="SignalP"/>
    </source>
</evidence>
<gene>
    <name evidence="3" type="ORF">D5S18_01385</name>
</gene>
<feature type="region of interest" description="Disordered" evidence="1">
    <location>
        <begin position="33"/>
        <end position="73"/>
    </location>
</feature>
<dbReference type="AlphaFoldDB" id="A0A3A4KG99"/>
<reference evidence="3 4" key="1">
    <citation type="submission" date="2018-09" db="EMBL/GenBank/DDBJ databases">
        <title>YIM PH21274 draft genome.</title>
        <authorList>
            <person name="Miao C."/>
        </authorList>
    </citation>
    <scope>NUCLEOTIDE SEQUENCE [LARGE SCALE GENOMIC DNA]</scope>
    <source>
        <strain evidence="3 4">YIM PH 21724</strain>
    </source>
</reference>
<proteinExistence type="predicted"/>
<keyword evidence="4" id="KW-1185">Reference proteome</keyword>
<accession>A0A3A4KG99</accession>
<keyword evidence="2" id="KW-0732">Signal</keyword>
<dbReference type="Proteomes" id="UP000266677">
    <property type="component" value="Unassembled WGS sequence"/>
</dbReference>
<feature type="compositionally biased region" description="Low complexity" evidence="1">
    <location>
        <begin position="33"/>
        <end position="46"/>
    </location>
</feature>
<feature type="chain" id="PRO_5039597325" description="DUF732 domain-containing protein" evidence="2">
    <location>
        <begin position="25"/>
        <end position="117"/>
    </location>
</feature>
<organism evidence="3 4">
    <name type="scientific">Nocardia panacis</name>
    <dbReference type="NCBI Taxonomy" id="2340916"/>
    <lineage>
        <taxon>Bacteria</taxon>
        <taxon>Bacillati</taxon>
        <taxon>Actinomycetota</taxon>
        <taxon>Actinomycetes</taxon>
        <taxon>Mycobacteriales</taxon>
        <taxon>Nocardiaceae</taxon>
        <taxon>Nocardia</taxon>
    </lineage>
</organism>
<evidence type="ECO:0000313" key="3">
    <source>
        <dbReference type="EMBL" id="RJO79939.1"/>
    </source>
</evidence>
<protein>
    <recommendedName>
        <fullName evidence="5">DUF732 domain-containing protein</fullName>
    </recommendedName>
</protein>
<dbReference type="RefSeq" id="WP_120037085.1">
    <property type="nucleotide sequence ID" value="NZ_QZFU01000006.1"/>
</dbReference>
<feature type="signal peptide" evidence="2">
    <location>
        <begin position="1"/>
        <end position="24"/>
    </location>
</feature>
<name>A0A3A4KG99_9NOCA</name>
<dbReference type="OrthoDB" id="4564887at2"/>
<comment type="caution">
    <text evidence="3">The sequence shown here is derived from an EMBL/GenBank/DDBJ whole genome shotgun (WGS) entry which is preliminary data.</text>
</comment>
<evidence type="ECO:0000313" key="4">
    <source>
        <dbReference type="Proteomes" id="UP000266677"/>
    </source>
</evidence>
<dbReference type="EMBL" id="QZFU01000006">
    <property type="protein sequence ID" value="RJO79939.1"/>
    <property type="molecule type" value="Genomic_DNA"/>
</dbReference>